<sequence>MKIKNNAKKALAGLFVLGLSSLGLSNAQTLTSAPAKSGFYVGINGGYNFPITTKGSPYFYANDETVQSGPNIVEVVPFSLGKGPSVGVDFGYMFTSNIGAELGIDYLFGSKTTFTETDKDFPSYRAEQSISGKMLQFKPAVVFTAGAGNVKPYAKAGIVIGVAGKITSEYEVREPDANYSRDWYEEYNGGAAVGFHGALGIDYALNNQLSLFGEVTAIGLNYSPDKGEVTKAIENGEDYLNSLNVSDREIEFVDRTDGTAQSDNQPRKELKFSAPFSNVGLNVGVKYHF</sequence>
<dbReference type="EMBL" id="CP115859">
    <property type="protein sequence ID" value="WBV59249.1"/>
    <property type="molecule type" value="Genomic_DNA"/>
</dbReference>
<reference evidence="4 5" key="1">
    <citation type="submission" date="2023-01" db="EMBL/GenBank/DDBJ databases">
        <title>Complete genome of Chryseobacterium camelliae VAN22-5A.</title>
        <authorList>
            <person name="Zong G."/>
            <person name="Cao G."/>
        </authorList>
    </citation>
    <scope>NUCLEOTIDE SEQUENCE [LARGE SCALE GENOMIC DNA]</scope>
    <source>
        <strain evidence="4 5">VAN22-5A</strain>
    </source>
</reference>
<dbReference type="InterPro" id="IPR011250">
    <property type="entry name" value="OMP/PagP_B-barrel"/>
</dbReference>
<feature type="chain" id="PRO_5045544093" evidence="2">
    <location>
        <begin position="28"/>
        <end position="289"/>
    </location>
</feature>
<dbReference type="Gene3D" id="2.40.160.20">
    <property type="match status" value="1"/>
</dbReference>
<accession>A0ABY7QJD9</accession>
<proteinExistence type="predicted"/>
<evidence type="ECO:0000256" key="2">
    <source>
        <dbReference type="SAM" id="SignalP"/>
    </source>
</evidence>
<evidence type="ECO:0000256" key="1">
    <source>
        <dbReference type="ARBA" id="ARBA00022729"/>
    </source>
</evidence>
<keyword evidence="1 2" id="KW-0732">Signal</keyword>
<keyword evidence="5" id="KW-1185">Reference proteome</keyword>
<evidence type="ECO:0000313" key="5">
    <source>
        <dbReference type="Proteomes" id="UP001210978"/>
    </source>
</evidence>
<dbReference type="Pfam" id="PF13505">
    <property type="entry name" value="OMP_b-brl"/>
    <property type="match status" value="1"/>
</dbReference>
<protein>
    <submittedName>
        <fullName evidence="4">Outer membrane beta-barrel protein</fullName>
    </submittedName>
</protein>
<dbReference type="Proteomes" id="UP001210978">
    <property type="component" value="Chromosome"/>
</dbReference>
<gene>
    <name evidence="4" type="ORF">PFY12_09275</name>
</gene>
<feature type="signal peptide" evidence="2">
    <location>
        <begin position="1"/>
        <end position="27"/>
    </location>
</feature>
<feature type="domain" description="Outer membrane protein beta-barrel" evidence="3">
    <location>
        <begin position="20"/>
        <end position="227"/>
    </location>
</feature>
<dbReference type="InterPro" id="IPR027385">
    <property type="entry name" value="Beta-barrel_OMP"/>
</dbReference>
<evidence type="ECO:0000259" key="3">
    <source>
        <dbReference type="Pfam" id="PF13505"/>
    </source>
</evidence>
<dbReference type="RefSeq" id="WP_271147648.1">
    <property type="nucleotide sequence ID" value="NZ_CP115859.1"/>
</dbReference>
<evidence type="ECO:0000313" key="4">
    <source>
        <dbReference type="EMBL" id="WBV59249.1"/>
    </source>
</evidence>
<dbReference type="SUPFAM" id="SSF56925">
    <property type="entry name" value="OMPA-like"/>
    <property type="match status" value="1"/>
</dbReference>
<name>A0ABY7QJD9_9FLAO</name>
<organism evidence="4 5">
    <name type="scientific">Chryseobacterium camelliae</name>
    <dbReference type="NCBI Taxonomy" id="1265445"/>
    <lineage>
        <taxon>Bacteria</taxon>
        <taxon>Pseudomonadati</taxon>
        <taxon>Bacteroidota</taxon>
        <taxon>Flavobacteriia</taxon>
        <taxon>Flavobacteriales</taxon>
        <taxon>Weeksellaceae</taxon>
        <taxon>Chryseobacterium group</taxon>
        <taxon>Chryseobacterium</taxon>
    </lineage>
</organism>